<keyword evidence="7" id="KW-0812">Transmembrane</keyword>
<feature type="transmembrane region" description="Helical" evidence="7">
    <location>
        <begin position="29"/>
        <end position="52"/>
    </location>
</feature>
<comment type="caution">
    <text evidence="9">The sequence shown here is derived from an EMBL/GenBank/DDBJ whole genome shotgun (WGS) entry which is preliminary data.</text>
</comment>
<accession>A0A2R6PUL0</accession>
<name>A0A2R6PUL0_ACTCC</name>
<dbReference type="GO" id="GO:0004857">
    <property type="term" value="F:enzyme inhibitor activity"/>
    <property type="evidence" value="ECO:0007669"/>
    <property type="project" value="InterPro"/>
</dbReference>
<evidence type="ECO:0000256" key="5">
    <source>
        <dbReference type="ARBA" id="ARBA00023157"/>
    </source>
</evidence>
<evidence type="ECO:0000256" key="2">
    <source>
        <dbReference type="ARBA" id="ARBA00007786"/>
    </source>
</evidence>
<dbReference type="NCBIfam" id="TIGR01614">
    <property type="entry name" value="PME_inhib"/>
    <property type="match status" value="1"/>
</dbReference>
<keyword evidence="5" id="KW-1015">Disulfide bond</keyword>
<dbReference type="InterPro" id="IPR006501">
    <property type="entry name" value="Pectinesterase_inhib_dom"/>
</dbReference>
<dbReference type="InterPro" id="IPR051955">
    <property type="entry name" value="PME_Inhibitor"/>
</dbReference>
<organism evidence="9 10">
    <name type="scientific">Actinidia chinensis var. chinensis</name>
    <name type="common">Chinese soft-hair kiwi</name>
    <dbReference type="NCBI Taxonomy" id="1590841"/>
    <lineage>
        <taxon>Eukaryota</taxon>
        <taxon>Viridiplantae</taxon>
        <taxon>Streptophyta</taxon>
        <taxon>Embryophyta</taxon>
        <taxon>Tracheophyta</taxon>
        <taxon>Spermatophyta</taxon>
        <taxon>Magnoliopsida</taxon>
        <taxon>eudicotyledons</taxon>
        <taxon>Gunneridae</taxon>
        <taxon>Pentapetalae</taxon>
        <taxon>asterids</taxon>
        <taxon>Ericales</taxon>
        <taxon>Actinidiaceae</taxon>
        <taxon>Actinidia</taxon>
    </lineage>
</organism>
<dbReference type="InterPro" id="IPR035513">
    <property type="entry name" value="Invertase/methylesterase_inhib"/>
</dbReference>
<dbReference type="Proteomes" id="UP000241394">
    <property type="component" value="Chromosome LG23"/>
</dbReference>
<comment type="similarity">
    <text evidence="2">In the C-terminal section; belongs to the pectinesterase family.</text>
</comment>
<keyword evidence="4" id="KW-0732">Signal</keyword>
<gene>
    <name evidence="9" type="ORF">CEY00_Acc26705</name>
</gene>
<proteinExistence type="inferred from homology"/>
<dbReference type="Gramene" id="PSR96653">
    <property type="protein sequence ID" value="PSR96653"/>
    <property type="gene ID" value="CEY00_Acc26705"/>
</dbReference>
<evidence type="ECO:0000313" key="9">
    <source>
        <dbReference type="EMBL" id="PSR96653.1"/>
    </source>
</evidence>
<protein>
    <recommendedName>
        <fullName evidence="3">pectinesterase</fullName>
        <ecNumber evidence="3">3.1.1.11</ecNumber>
    </recommendedName>
</protein>
<dbReference type="OMA" id="IFKGYGK"/>
<dbReference type="FunFam" id="1.20.140.40:FF:000010">
    <property type="entry name" value="Pectinesterase"/>
    <property type="match status" value="1"/>
</dbReference>
<evidence type="ECO:0000313" key="10">
    <source>
        <dbReference type="Proteomes" id="UP000241394"/>
    </source>
</evidence>
<keyword evidence="7" id="KW-1133">Transmembrane helix</keyword>
<dbReference type="SUPFAM" id="SSF101148">
    <property type="entry name" value="Plant invertase/pectin methylesterase inhibitor"/>
    <property type="match status" value="1"/>
</dbReference>
<dbReference type="GO" id="GO:0030599">
    <property type="term" value="F:pectinesterase activity"/>
    <property type="evidence" value="ECO:0007669"/>
    <property type="project" value="UniProtKB-EC"/>
</dbReference>
<evidence type="ECO:0000256" key="3">
    <source>
        <dbReference type="ARBA" id="ARBA00013229"/>
    </source>
</evidence>
<evidence type="ECO:0000256" key="4">
    <source>
        <dbReference type="ARBA" id="ARBA00022729"/>
    </source>
</evidence>
<keyword evidence="6" id="KW-0325">Glycoprotein</keyword>
<dbReference type="PANTHER" id="PTHR31080">
    <property type="entry name" value="PECTINESTERASE INHIBITOR-LIKE"/>
    <property type="match status" value="1"/>
</dbReference>
<reference evidence="10" key="2">
    <citation type="journal article" date="2018" name="BMC Genomics">
        <title>A manually annotated Actinidia chinensis var. chinensis (kiwifruit) genome highlights the challenges associated with draft genomes and gene prediction in plants.</title>
        <authorList>
            <person name="Pilkington S.M."/>
            <person name="Crowhurst R."/>
            <person name="Hilario E."/>
            <person name="Nardozza S."/>
            <person name="Fraser L."/>
            <person name="Peng Y."/>
            <person name="Gunaseelan K."/>
            <person name="Simpson R."/>
            <person name="Tahir J."/>
            <person name="Deroles S.C."/>
            <person name="Templeton K."/>
            <person name="Luo Z."/>
            <person name="Davy M."/>
            <person name="Cheng C."/>
            <person name="McNeilage M."/>
            <person name="Scaglione D."/>
            <person name="Liu Y."/>
            <person name="Zhang Q."/>
            <person name="Datson P."/>
            <person name="De Silva N."/>
            <person name="Gardiner S.E."/>
            <person name="Bassett H."/>
            <person name="Chagne D."/>
            <person name="McCallum J."/>
            <person name="Dzierzon H."/>
            <person name="Deng C."/>
            <person name="Wang Y.Y."/>
            <person name="Barron L."/>
            <person name="Manako K."/>
            <person name="Bowen J."/>
            <person name="Foster T.M."/>
            <person name="Erridge Z.A."/>
            <person name="Tiffin H."/>
            <person name="Waite C.N."/>
            <person name="Davies K.M."/>
            <person name="Grierson E.P."/>
            <person name="Laing W.A."/>
            <person name="Kirk R."/>
            <person name="Chen X."/>
            <person name="Wood M."/>
            <person name="Montefiori M."/>
            <person name="Brummell D.A."/>
            <person name="Schwinn K.E."/>
            <person name="Catanach A."/>
            <person name="Fullerton C."/>
            <person name="Li D."/>
            <person name="Meiyalaghan S."/>
            <person name="Nieuwenhuizen N."/>
            <person name="Read N."/>
            <person name="Prakash R."/>
            <person name="Hunter D."/>
            <person name="Zhang H."/>
            <person name="McKenzie M."/>
            <person name="Knabel M."/>
            <person name="Harris A."/>
            <person name="Allan A.C."/>
            <person name="Gleave A."/>
            <person name="Chen A."/>
            <person name="Janssen B.J."/>
            <person name="Plunkett B."/>
            <person name="Ampomah-Dwamena C."/>
            <person name="Voogd C."/>
            <person name="Leif D."/>
            <person name="Lafferty D."/>
            <person name="Souleyre E.J.F."/>
            <person name="Varkonyi-Gasic E."/>
            <person name="Gambi F."/>
            <person name="Hanley J."/>
            <person name="Yao J.L."/>
            <person name="Cheung J."/>
            <person name="David K.M."/>
            <person name="Warren B."/>
            <person name="Marsh K."/>
            <person name="Snowden K.C."/>
            <person name="Lin-Wang K."/>
            <person name="Brian L."/>
            <person name="Martinez-Sanchez M."/>
            <person name="Wang M."/>
            <person name="Ileperuma N."/>
            <person name="Macnee N."/>
            <person name="Campin R."/>
            <person name="McAtee P."/>
            <person name="Drummond R.S.M."/>
            <person name="Espley R.V."/>
            <person name="Ireland H.S."/>
            <person name="Wu R."/>
            <person name="Atkinson R.G."/>
            <person name="Karunairetnam S."/>
            <person name="Bulley S."/>
            <person name="Chunkath S."/>
            <person name="Hanley Z."/>
            <person name="Storey R."/>
            <person name="Thrimawithana A.H."/>
            <person name="Thomson S."/>
            <person name="David C."/>
            <person name="Testolin R."/>
            <person name="Huang H."/>
            <person name="Hellens R.P."/>
            <person name="Schaffer R.J."/>
        </authorList>
    </citation>
    <scope>NUCLEOTIDE SEQUENCE [LARGE SCALE GENOMIC DNA]</scope>
    <source>
        <strain evidence="10">cv. Red5</strain>
    </source>
</reference>
<dbReference type="Gene3D" id="1.20.140.40">
    <property type="entry name" value="Invertase/pectin methylesterase inhibitor family protein"/>
    <property type="match status" value="1"/>
</dbReference>
<dbReference type="Pfam" id="PF04043">
    <property type="entry name" value="PMEI"/>
    <property type="match status" value="1"/>
</dbReference>
<dbReference type="SMART" id="SM00856">
    <property type="entry name" value="PMEI"/>
    <property type="match status" value="1"/>
</dbReference>
<evidence type="ECO:0000256" key="1">
    <source>
        <dbReference type="ARBA" id="ARBA00006027"/>
    </source>
</evidence>
<keyword evidence="10" id="KW-1185">Reference proteome</keyword>
<evidence type="ECO:0000256" key="6">
    <source>
        <dbReference type="ARBA" id="ARBA00023180"/>
    </source>
</evidence>
<dbReference type="AlphaFoldDB" id="A0A2R6PUL0"/>
<dbReference type="CDD" id="cd15798">
    <property type="entry name" value="PMEI-like_3"/>
    <property type="match status" value="1"/>
</dbReference>
<dbReference type="STRING" id="1590841.A0A2R6PUL0"/>
<feature type="domain" description="Pectinesterase inhibitor" evidence="8">
    <location>
        <begin position="69"/>
        <end position="224"/>
    </location>
</feature>
<comment type="similarity">
    <text evidence="1">In the N-terminal section; belongs to the PMEI family.</text>
</comment>
<evidence type="ECO:0000259" key="8">
    <source>
        <dbReference type="SMART" id="SM00856"/>
    </source>
</evidence>
<dbReference type="EC" id="3.1.1.11" evidence="3"/>
<dbReference type="FunCoup" id="A0A2R6PUL0">
    <property type="interactions" value="590"/>
</dbReference>
<dbReference type="PANTHER" id="PTHR31080:SF303">
    <property type="entry name" value="PECTINESTERASE 1-LIKE"/>
    <property type="match status" value="1"/>
</dbReference>
<reference evidence="9 10" key="1">
    <citation type="submission" date="2017-07" db="EMBL/GenBank/DDBJ databases">
        <title>An improved, manually edited Actinidia chinensis var. chinensis (kiwifruit) genome highlights the challenges associated with draft genomes and gene prediction in plants.</title>
        <authorList>
            <person name="Pilkington S."/>
            <person name="Crowhurst R."/>
            <person name="Hilario E."/>
            <person name="Nardozza S."/>
            <person name="Fraser L."/>
            <person name="Peng Y."/>
            <person name="Gunaseelan K."/>
            <person name="Simpson R."/>
            <person name="Tahir J."/>
            <person name="Deroles S."/>
            <person name="Templeton K."/>
            <person name="Luo Z."/>
            <person name="Davy M."/>
            <person name="Cheng C."/>
            <person name="Mcneilage M."/>
            <person name="Scaglione D."/>
            <person name="Liu Y."/>
            <person name="Zhang Q."/>
            <person name="Datson P."/>
            <person name="De Silva N."/>
            <person name="Gardiner S."/>
            <person name="Bassett H."/>
            <person name="Chagne D."/>
            <person name="Mccallum J."/>
            <person name="Dzierzon H."/>
            <person name="Deng C."/>
            <person name="Wang Y.-Y."/>
            <person name="Barron N."/>
            <person name="Manako K."/>
            <person name="Bowen J."/>
            <person name="Foster T."/>
            <person name="Erridge Z."/>
            <person name="Tiffin H."/>
            <person name="Waite C."/>
            <person name="Davies K."/>
            <person name="Grierson E."/>
            <person name="Laing W."/>
            <person name="Kirk R."/>
            <person name="Chen X."/>
            <person name="Wood M."/>
            <person name="Montefiori M."/>
            <person name="Brummell D."/>
            <person name="Schwinn K."/>
            <person name="Catanach A."/>
            <person name="Fullerton C."/>
            <person name="Li D."/>
            <person name="Meiyalaghan S."/>
            <person name="Nieuwenhuizen N."/>
            <person name="Read N."/>
            <person name="Prakash R."/>
            <person name="Hunter D."/>
            <person name="Zhang H."/>
            <person name="Mckenzie M."/>
            <person name="Knabel M."/>
            <person name="Harris A."/>
            <person name="Allan A."/>
            <person name="Chen A."/>
            <person name="Janssen B."/>
            <person name="Plunkett B."/>
            <person name="Dwamena C."/>
            <person name="Voogd C."/>
            <person name="Leif D."/>
            <person name="Lafferty D."/>
            <person name="Souleyre E."/>
            <person name="Varkonyi-Gasic E."/>
            <person name="Gambi F."/>
            <person name="Hanley J."/>
            <person name="Yao J.-L."/>
            <person name="Cheung J."/>
            <person name="David K."/>
            <person name="Warren B."/>
            <person name="Marsh K."/>
            <person name="Snowden K."/>
            <person name="Lin-Wang K."/>
            <person name="Brian L."/>
            <person name="Martinez-Sanchez M."/>
            <person name="Wang M."/>
            <person name="Ileperuma N."/>
            <person name="Macnee N."/>
            <person name="Campin R."/>
            <person name="Mcatee P."/>
            <person name="Drummond R."/>
            <person name="Espley R."/>
            <person name="Ireland H."/>
            <person name="Wu R."/>
            <person name="Atkinson R."/>
            <person name="Karunairetnam S."/>
            <person name="Bulley S."/>
            <person name="Chunkath S."/>
            <person name="Hanley Z."/>
            <person name="Storey R."/>
            <person name="Thrimawithana A."/>
            <person name="Thomson S."/>
            <person name="David C."/>
            <person name="Testolin R."/>
        </authorList>
    </citation>
    <scope>NUCLEOTIDE SEQUENCE [LARGE SCALE GENOMIC DNA]</scope>
    <source>
        <strain evidence="10">cv. Red5</strain>
        <tissue evidence="9">Young leaf</tissue>
    </source>
</reference>
<keyword evidence="7" id="KW-0472">Membrane</keyword>
<evidence type="ECO:0000256" key="7">
    <source>
        <dbReference type="SAM" id="Phobius"/>
    </source>
</evidence>
<dbReference type="InParanoid" id="A0A2R6PUL0"/>
<sequence>MDSIKIFKGYGKVNPIEDPPPTHPKTKPIIAVAISLIVLLTVVIGGTIAALIHESATEPPDEFPSLSSNPTESLRVVCSVTQYPDSCLSSLNNTCTLTRADPERIFNLSLHVAMDELRNLSSLPKTLISKSNDPRSESALNDCADLFGDSLSQLGESAAAMEVGPGEKMLTEEKIGDLKTWISGAMTNLETCVDGLEEMGSTVLDEVKTKLQKSNEYISNSLAILSNIQTVLEKFHLKLH</sequence>
<dbReference type="EMBL" id="NKQK01000023">
    <property type="protein sequence ID" value="PSR96653.1"/>
    <property type="molecule type" value="Genomic_DNA"/>
</dbReference>
<dbReference type="OrthoDB" id="1670832at2759"/>